<dbReference type="RefSeq" id="WP_039187780.1">
    <property type="nucleotide sequence ID" value="NZ_CATYOV010000015.1"/>
</dbReference>
<dbReference type="InterPro" id="IPR014710">
    <property type="entry name" value="RmlC-like_jellyroll"/>
</dbReference>
<accession>A0A2A2M9S9</accession>
<dbReference type="OrthoDB" id="9811153at2"/>
<proteinExistence type="predicted"/>
<gene>
    <name evidence="1" type="ORF">CJD50_15835</name>
</gene>
<protein>
    <submittedName>
        <fullName evidence="1">Cupin</fullName>
    </submittedName>
</protein>
<reference evidence="1 2" key="1">
    <citation type="submission" date="2017-08" db="EMBL/GenBank/DDBJ databases">
        <title>Draft Genome Sequence of Hafnia alvei CITHA-6 Isolated from Raw Bovine Milk.</title>
        <authorList>
            <person name="Culligan E.P."/>
            <person name="Mcsweeney A."/>
            <person name="O'Doherty C."/>
            <person name="Gleeson E."/>
            <person name="O'Riordan D."/>
            <person name="Sleator R.D."/>
        </authorList>
    </citation>
    <scope>NUCLEOTIDE SEQUENCE [LARGE SCALE GENOMIC DNA]</scope>
    <source>
        <strain evidence="1 2">CITHA-6</strain>
    </source>
</reference>
<organism evidence="1 2">
    <name type="scientific">Hafnia paralvei</name>
    <dbReference type="NCBI Taxonomy" id="546367"/>
    <lineage>
        <taxon>Bacteria</taxon>
        <taxon>Pseudomonadati</taxon>
        <taxon>Pseudomonadota</taxon>
        <taxon>Gammaproteobacteria</taxon>
        <taxon>Enterobacterales</taxon>
        <taxon>Hafniaceae</taxon>
        <taxon>Hafnia</taxon>
    </lineage>
</organism>
<evidence type="ECO:0000313" key="1">
    <source>
        <dbReference type="EMBL" id="PAV95388.1"/>
    </source>
</evidence>
<keyword evidence="2" id="KW-1185">Reference proteome</keyword>
<evidence type="ECO:0000313" key="2">
    <source>
        <dbReference type="Proteomes" id="UP000218796"/>
    </source>
</evidence>
<dbReference type="GeneID" id="69636773"/>
<name>A0A2A2M9S9_9GAMM</name>
<dbReference type="SUPFAM" id="SSF51182">
    <property type="entry name" value="RmlC-like cupins"/>
    <property type="match status" value="1"/>
</dbReference>
<dbReference type="AlphaFoldDB" id="A0A2A2M9S9"/>
<dbReference type="InterPro" id="IPR011051">
    <property type="entry name" value="RmlC_Cupin_sf"/>
</dbReference>
<dbReference type="EMBL" id="NQMS01000007">
    <property type="protein sequence ID" value="PAV95388.1"/>
    <property type="molecule type" value="Genomic_DNA"/>
</dbReference>
<dbReference type="Gene3D" id="2.60.120.10">
    <property type="entry name" value="Jelly Rolls"/>
    <property type="match status" value="1"/>
</dbReference>
<comment type="caution">
    <text evidence="1">The sequence shown here is derived from an EMBL/GenBank/DDBJ whole genome shotgun (WGS) entry which is preliminary data.</text>
</comment>
<dbReference type="Proteomes" id="UP000218796">
    <property type="component" value="Unassembled WGS sequence"/>
</dbReference>
<sequence>METFKAQTPIEEFAVGVTRRNGILGNGKPATEMTFESGAFSQLRKQPQAITTRIVTGEFEFTVGADTHLLVSGESLNIPIGTISGCFCLSSGVLVETPL</sequence>